<dbReference type="AlphaFoldDB" id="A0A6J2XF30"/>
<feature type="chain" id="PRO_5026790654" evidence="1">
    <location>
        <begin position="20"/>
        <end position="104"/>
    </location>
</feature>
<dbReference type="GeneID" id="115877722"/>
<dbReference type="OrthoDB" id="6777241at2759"/>
<evidence type="ECO:0000256" key="1">
    <source>
        <dbReference type="SAM" id="SignalP"/>
    </source>
</evidence>
<name>A0A6J2XF30_SITOR</name>
<proteinExistence type="predicted"/>
<keyword evidence="2" id="KW-1185">Reference proteome</keyword>
<organism evidence="2 3">
    <name type="scientific">Sitophilus oryzae</name>
    <name type="common">Rice weevil</name>
    <name type="synonym">Curculio oryzae</name>
    <dbReference type="NCBI Taxonomy" id="7048"/>
    <lineage>
        <taxon>Eukaryota</taxon>
        <taxon>Metazoa</taxon>
        <taxon>Ecdysozoa</taxon>
        <taxon>Arthropoda</taxon>
        <taxon>Hexapoda</taxon>
        <taxon>Insecta</taxon>
        <taxon>Pterygota</taxon>
        <taxon>Neoptera</taxon>
        <taxon>Endopterygota</taxon>
        <taxon>Coleoptera</taxon>
        <taxon>Polyphaga</taxon>
        <taxon>Cucujiformia</taxon>
        <taxon>Curculionidae</taxon>
        <taxon>Dryophthorinae</taxon>
        <taxon>Sitophilus</taxon>
    </lineage>
</organism>
<keyword evidence="1" id="KW-0732">Signal</keyword>
<gene>
    <name evidence="3" type="primary">LOC115877722</name>
</gene>
<protein>
    <submittedName>
        <fullName evidence="3">Uncharacterized protein LOC115877722</fullName>
    </submittedName>
</protein>
<sequence length="104" mass="9686">MNSMIVALLVVCAAASTQALWGRSAALVGPGTPGALIQGPAAEGELWGPDGSRIAAAGQAGAIAAPPLPGGVVRASVVPGVIGLGLGGGLGGGLGVGIVGARVW</sequence>
<evidence type="ECO:0000313" key="2">
    <source>
        <dbReference type="Proteomes" id="UP000504635"/>
    </source>
</evidence>
<feature type="signal peptide" evidence="1">
    <location>
        <begin position="1"/>
        <end position="19"/>
    </location>
</feature>
<dbReference type="Proteomes" id="UP000504635">
    <property type="component" value="Unplaced"/>
</dbReference>
<dbReference type="RefSeq" id="XP_030749872.1">
    <property type="nucleotide sequence ID" value="XM_030894012.1"/>
</dbReference>
<evidence type="ECO:0000313" key="3">
    <source>
        <dbReference type="RefSeq" id="XP_030749872.1"/>
    </source>
</evidence>
<dbReference type="KEGG" id="soy:115877722"/>
<accession>A0A6J2XF30</accession>
<dbReference type="InParanoid" id="A0A6J2XF30"/>
<reference evidence="3" key="1">
    <citation type="submission" date="2025-08" db="UniProtKB">
        <authorList>
            <consortium name="RefSeq"/>
        </authorList>
    </citation>
    <scope>IDENTIFICATION</scope>
    <source>
        <tissue evidence="3">Gonads</tissue>
    </source>
</reference>